<comment type="caution">
    <text evidence="3">The sequence shown here is derived from an EMBL/GenBank/DDBJ whole genome shotgun (WGS) entry which is preliminary data.</text>
</comment>
<dbReference type="RefSeq" id="WP_388626136.1">
    <property type="nucleotide sequence ID" value="NZ_JBIAUT010000002.1"/>
</dbReference>
<evidence type="ECO:0000256" key="1">
    <source>
        <dbReference type="SAM" id="SignalP"/>
    </source>
</evidence>
<evidence type="ECO:0000313" key="4">
    <source>
        <dbReference type="Proteomes" id="UP001602123"/>
    </source>
</evidence>
<feature type="chain" id="PRO_5046283433" evidence="1">
    <location>
        <begin position="31"/>
        <end position="177"/>
    </location>
</feature>
<protein>
    <submittedName>
        <fullName evidence="3">DUF4232 domain-containing protein</fullName>
    </submittedName>
</protein>
<dbReference type="Proteomes" id="UP001602123">
    <property type="component" value="Unassembled WGS sequence"/>
</dbReference>
<accession>A0ABW6TZN0</accession>
<reference evidence="3 4" key="1">
    <citation type="submission" date="2024-10" db="EMBL/GenBank/DDBJ databases">
        <title>The Natural Products Discovery Center: Release of the First 8490 Sequenced Strains for Exploring Actinobacteria Biosynthetic Diversity.</title>
        <authorList>
            <person name="Kalkreuter E."/>
            <person name="Kautsar S.A."/>
            <person name="Yang D."/>
            <person name="Bader C.D."/>
            <person name="Teijaro C.N."/>
            <person name="Fluegel L."/>
            <person name="Davis C.M."/>
            <person name="Simpson J.R."/>
            <person name="Lauterbach L."/>
            <person name="Steele A.D."/>
            <person name="Gui C."/>
            <person name="Meng S."/>
            <person name="Li G."/>
            <person name="Viehrig K."/>
            <person name="Ye F."/>
            <person name="Su P."/>
            <person name="Kiefer A.F."/>
            <person name="Nichols A."/>
            <person name="Cepeda A.J."/>
            <person name="Yan W."/>
            <person name="Fan B."/>
            <person name="Jiang Y."/>
            <person name="Adhikari A."/>
            <person name="Zheng C.-J."/>
            <person name="Schuster L."/>
            <person name="Cowan T.M."/>
            <person name="Smanski M.J."/>
            <person name="Chevrette M.G."/>
            <person name="De Carvalho L.P.S."/>
            <person name="Shen B."/>
        </authorList>
    </citation>
    <scope>NUCLEOTIDE SEQUENCE [LARGE SCALE GENOMIC DNA]</scope>
    <source>
        <strain evidence="3 4">NPDC001650</strain>
    </source>
</reference>
<dbReference type="Pfam" id="PF14016">
    <property type="entry name" value="DUF4232"/>
    <property type="match status" value="1"/>
</dbReference>
<proteinExistence type="predicted"/>
<keyword evidence="4" id="KW-1185">Reference proteome</keyword>
<dbReference type="InterPro" id="IPR025326">
    <property type="entry name" value="DUF4232"/>
</dbReference>
<feature type="domain" description="DUF4232" evidence="2">
    <location>
        <begin position="43"/>
        <end position="168"/>
    </location>
</feature>
<keyword evidence="1" id="KW-0732">Signal</keyword>
<sequence>MRTARITTTGLALAAALLAGTAATTAQAQAAEPAPGSASIPACSLANTKTTVQNVSRPINHQLLTVTNTSSERCFAYGHPHLAFDAAQNVVAVVDESIPQAVVSLEPGESAYAGINLSAADGSGTDGRYASVLRVSYDEGDGTESRARTVKLPKGTWVDSKAAVTYWQSEVGLALMW</sequence>
<organism evidence="3 4">
    <name type="scientific">Streptomyces nondiastaticus</name>
    <dbReference type="NCBI Taxonomy" id="3154512"/>
    <lineage>
        <taxon>Bacteria</taxon>
        <taxon>Bacillati</taxon>
        <taxon>Actinomycetota</taxon>
        <taxon>Actinomycetes</taxon>
        <taxon>Kitasatosporales</taxon>
        <taxon>Streptomycetaceae</taxon>
        <taxon>Streptomyces</taxon>
    </lineage>
</organism>
<gene>
    <name evidence="3" type="ORF">ACFYZM_09985</name>
</gene>
<evidence type="ECO:0000313" key="3">
    <source>
        <dbReference type="EMBL" id="MFF4216597.1"/>
    </source>
</evidence>
<evidence type="ECO:0000259" key="2">
    <source>
        <dbReference type="Pfam" id="PF14016"/>
    </source>
</evidence>
<name>A0ABW6TZN0_9ACTN</name>
<feature type="signal peptide" evidence="1">
    <location>
        <begin position="1"/>
        <end position="30"/>
    </location>
</feature>
<dbReference type="EMBL" id="JBIAUT010000002">
    <property type="protein sequence ID" value="MFF4216597.1"/>
    <property type="molecule type" value="Genomic_DNA"/>
</dbReference>